<dbReference type="KEGG" id="noa:BKM31_19855"/>
<dbReference type="InterPro" id="IPR042099">
    <property type="entry name" value="ANL_N_sf"/>
</dbReference>
<dbReference type="EMBL" id="CP017717">
    <property type="protein sequence ID" value="AQZ63417.1"/>
    <property type="molecule type" value="Genomic_DNA"/>
</dbReference>
<evidence type="ECO:0008006" key="3">
    <source>
        <dbReference type="Google" id="ProtNLM"/>
    </source>
</evidence>
<gene>
    <name evidence="1" type="ORF">BKM31_19855</name>
</gene>
<evidence type="ECO:0000313" key="1">
    <source>
        <dbReference type="EMBL" id="AQZ63417.1"/>
    </source>
</evidence>
<dbReference type="AlphaFoldDB" id="A0A1U9ZZQ6"/>
<accession>A0A1U9ZZQ6</accession>
<proteinExistence type="predicted"/>
<organism evidence="1 2">
    <name type="scientific">[Actinomadura] parvosata subsp. kistnae</name>
    <dbReference type="NCBI Taxonomy" id="1909395"/>
    <lineage>
        <taxon>Bacteria</taxon>
        <taxon>Bacillati</taxon>
        <taxon>Actinomycetota</taxon>
        <taxon>Actinomycetes</taxon>
        <taxon>Streptosporangiales</taxon>
        <taxon>Streptosporangiaceae</taxon>
        <taxon>Nonomuraea</taxon>
    </lineage>
</organism>
<evidence type="ECO:0000313" key="2">
    <source>
        <dbReference type="Proteomes" id="UP000190797"/>
    </source>
</evidence>
<dbReference type="Proteomes" id="UP000190797">
    <property type="component" value="Chromosome"/>
</dbReference>
<dbReference type="OrthoDB" id="3597198at2"/>
<dbReference type="SUPFAM" id="SSF56801">
    <property type="entry name" value="Acetyl-CoA synthetase-like"/>
    <property type="match status" value="1"/>
</dbReference>
<dbReference type="RefSeq" id="WP_080039595.1">
    <property type="nucleotide sequence ID" value="NZ_CP017717.1"/>
</dbReference>
<sequence length="451" mass="49360">MTSEAPFPADPTGFFGTRQAMHELPSEDLARLQTDALRERYAALRGRLPVLDTLADDAGIHEVRTLDDIAPLLLPHTVYKSYPASLLASNRYDRLTAWLQRLTTVDLSGVGTAGCDSIDSWLERIDTETELRLAHSSGTSGTMSFLPHTHRQFDELFRIVGHDALVAGEPPVDVVWPSYRYGRSGIARCGRAMAERFAQHEDRFHCLHPGLMSADVMFLAGRLHAADTAPAGPGLSARLTEFQEAQRPGAAMAAFARELADTLRGRRVIAMNTWNLLYSVARAGLDQGLEAVFDPGSVVMPGGGAKNQAVPDDWERTVRAFFGVPALHHIYALSEVMALNRLCSQGRFHIEPWVVLYVLDPETGRPLPRSGVQTGRAAFFDLMAEVHWGGFASGDRVTAGFSACPCGRSTPHIDRRIERYDAGQGGEDKITCAAAPDAHADALRYLEDTRA</sequence>
<name>A0A1U9ZZQ6_9ACTN</name>
<keyword evidence="2" id="KW-1185">Reference proteome</keyword>
<dbReference type="STRING" id="1909395.BKM31_19855"/>
<reference evidence="2" key="1">
    <citation type="journal article" date="2017" name="Med. Chem. Commun.">
        <title>Nonomuraea sp. ATCC 55076 harbours the largest actinomycete chromosome to date and the kistamicin biosynthetic gene cluster.</title>
        <authorList>
            <person name="Nazari B."/>
            <person name="Forneris C.C."/>
            <person name="Gibson M.I."/>
            <person name="Moon K."/>
            <person name="Schramma K.R."/>
            <person name="Seyedsayamdost M.R."/>
        </authorList>
    </citation>
    <scope>NUCLEOTIDE SEQUENCE [LARGE SCALE GENOMIC DNA]</scope>
    <source>
        <strain evidence="2">ATCC 55076</strain>
    </source>
</reference>
<protein>
    <recommendedName>
        <fullName evidence="3">Acyl-protein synthetase LuxE domain-containing protein</fullName>
    </recommendedName>
</protein>
<dbReference type="Gene3D" id="3.40.50.12780">
    <property type="entry name" value="N-terminal domain of ligase-like"/>
    <property type="match status" value="1"/>
</dbReference>